<organism evidence="1">
    <name type="scientific">Legionella pneumophila</name>
    <dbReference type="NCBI Taxonomy" id="446"/>
    <lineage>
        <taxon>Bacteria</taxon>
        <taxon>Pseudomonadati</taxon>
        <taxon>Pseudomonadota</taxon>
        <taxon>Gammaproteobacteria</taxon>
        <taxon>Legionellales</taxon>
        <taxon>Legionellaceae</taxon>
        <taxon>Legionella</taxon>
    </lineage>
</organism>
<dbReference type="RefSeq" id="WP_061515181.1">
    <property type="nucleotide sequence ID" value="NZ_FJCX01000001.1"/>
</dbReference>
<evidence type="ECO:0000313" key="1">
    <source>
        <dbReference type="EMBL" id="ALK43926.1"/>
    </source>
</evidence>
<accession>A0A128VIN3</accession>
<proteinExistence type="predicted"/>
<dbReference type="AlphaFoldDB" id="A0A128VIN3"/>
<geneLocation type="plasmid" evidence="1">
    <name>Mobile Element-1</name>
</geneLocation>
<name>A0A128VIN3_LEGPN</name>
<dbReference type="EMBL" id="KT271770">
    <property type="protein sequence ID" value="ALK43926.1"/>
    <property type="molecule type" value="Genomic_DNA"/>
</dbReference>
<sequence length="76" mass="8339">MSRHKVHAAQREAKAAAFAADQARLELEEQTKLEKERANREKLKAQRLLMRSLRAGAGGYFETDQGSTLGGEGVIG</sequence>
<protein>
    <submittedName>
        <fullName evidence="1">Uncharacterized protein</fullName>
    </submittedName>
</protein>
<reference evidence="1" key="1">
    <citation type="journal article" date="2016" name="Cell. Microbiol.">
        <title>Active and Adaptive Legionella CRISPR-Cas reveals a recurrent challenge to the pathogen.</title>
        <authorList>
            <person name="Rao C."/>
            <person name="Guyard C."/>
            <person name="Pelaz C."/>
            <person name="Wasserscheid J."/>
            <person name="Bondy-Denomy J."/>
            <person name="Dewar K."/>
            <person name="Ensminger A.W."/>
        </authorList>
    </citation>
    <scope>NUCLEOTIDE SEQUENCE</scope>
    <source>
        <strain evidence="1">Murcia-2001 4983</strain>
        <plasmid evidence="1">Mobile Element-1</plasmid>
    </source>
</reference>
<keyword evidence="1" id="KW-0614">Plasmid</keyword>